<keyword evidence="3" id="KW-1185">Reference proteome</keyword>
<keyword evidence="1" id="KW-0812">Transmembrane</keyword>
<comment type="caution">
    <text evidence="2">The sequence shown here is derived from an EMBL/GenBank/DDBJ whole genome shotgun (WGS) entry which is preliminary data.</text>
</comment>
<organism evidence="2 3">
    <name type="scientific">Caulobacter zeae</name>
    <dbReference type="NCBI Taxonomy" id="2055137"/>
    <lineage>
        <taxon>Bacteria</taxon>
        <taxon>Pseudomonadati</taxon>
        <taxon>Pseudomonadota</taxon>
        <taxon>Alphaproteobacteria</taxon>
        <taxon>Caulobacterales</taxon>
        <taxon>Caulobacteraceae</taxon>
        <taxon>Caulobacter</taxon>
    </lineage>
</organism>
<dbReference type="RefSeq" id="WP_101718915.1">
    <property type="nucleotide sequence ID" value="NZ_PJRS01000031.1"/>
</dbReference>
<name>A0A2N5DBG9_9CAUL</name>
<reference evidence="2 3" key="1">
    <citation type="submission" date="2017-12" db="EMBL/GenBank/DDBJ databases">
        <title>The genome sequence of Caulobacter sp. 410.</title>
        <authorList>
            <person name="Gao J."/>
            <person name="Mao X."/>
            <person name="Sun J."/>
        </authorList>
    </citation>
    <scope>NUCLEOTIDE SEQUENCE [LARGE SCALE GENOMIC DNA]</scope>
    <source>
        <strain evidence="2 3">410</strain>
    </source>
</reference>
<evidence type="ECO:0000313" key="2">
    <source>
        <dbReference type="EMBL" id="PLR23411.1"/>
    </source>
</evidence>
<keyword evidence="1" id="KW-1133">Transmembrane helix</keyword>
<feature type="transmembrane region" description="Helical" evidence="1">
    <location>
        <begin position="43"/>
        <end position="73"/>
    </location>
</feature>
<dbReference type="AlphaFoldDB" id="A0A2N5DBG9"/>
<dbReference type="EMBL" id="PJRS01000031">
    <property type="protein sequence ID" value="PLR23411.1"/>
    <property type="molecule type" value="Genomic_DNA"/>
</dbReference>
<proteinExistence type="predicted"/>
<keyword evidence="1" id="KW-0472">Membrane</keyword>
<accession>A0A2N5DBG9</accession>
<sequence>MFHTFPRFPRGLGGLGLFASRLAASAVAPACCLLLPTSASWRVLALLGAAALIIGLLGRIAAFVLAIAFAMLLPSAEGAAQAFLAVNALHAIAIMLAGPGGYSLDAHLFGQRVIRVRPCGRTFV</sequence>
<evidence type="ECO:0008006" key="4">
    <source>
        <dbReference type="Google" id="ProtNLM"/>
    </source>
</evidence>
<feature type="transmembrane region" description="Helical" evidence="1">
    <location>
        <begin position="79"/>
        <end position="102"/>
    </location>
</feature>
<evidence type="ECO:0000256" key="1">
    <source>
        <dbReference type="SAM" id="Phobius"/>
    </source>
</evidence>
<dbReference type="OrthoDB" id="7193522at2"/>
<gene>
    <name evidence="2" type="ORF">SGCZBJ_15595</name>
</gene>
<evidence type="ECO:0000313" key="3">
    <source>
        <dbReference type="Proteomes" id="UP000234479"/>
    </source>
</evidence>
<feature type="transmembrane region" description="Helical" evidence="1">
    <location>
        <begin position="12"/>
        <end position="36"/>
    </location>
</feature>
<protein>
    <recommendedName>
        <fullName evidence="4">Major facilitator superfamily (MFS) profile domain-containing protein</fullName>
    </recommendedName>
</protein>
<dbReference type="Proteomes" id="UP000234479">
    <property type="component" value="Unassembled WGS sequence"/>
</dbReference>